<name>A0A2G8KG50_STIJA</name>
<accession>A0A2G8KG50</accession>
<sequence length="103" mass="11547">MTSRALKCVQVDREFLAMSETKKAFLQSILAYLQVICEHNQYQSGRASVEPNGTLYISIWPTKIHCGEPPNYCDVTDNEGLPSYADVTMITMEQRALAMSTPV</sequence>
<comment type="caution">
    <text evidence="1">The sequence shown here is derived from an EMBL/GenBank/DDBJ whole genome shotgun (WGS) entry which is preliminary data.</text>
</comment>
<protein>
    <submittedName>
        <fullName evidence="1">Uncharacterized protein</fullName>
    </submittedName>
</protein>
<dbReference type="Proteomes" id="UP000230750">
    <property type="component" value="Unassembled WGS sequence"/>
</dbReference>
<evidence type="ECO:0000313" key="2">
    <source>
        <dbReference type="Proteomes" id="UP000230750"/>
    </source>
</evidence>
<dbReference type="AlphaFoldDB" id="A0A2G8KG50"/>
<proteinExistence type="predicted"/>
<organism evidence="1 2">
    <name type="scientific">Stichopus japonicus</name>
    <name type="common">Sea cucumber</name>
    <dbReference type="NCBI Taxonomy" id="307972"/>
    <lineage>
        <taxon>Eukaryota</taxon>
        <taxon>Metazoa</taxon>
        <taxon>Echinodermata</taxon>
        <taxon>Eleutherozoa</taxon>
        <taxon>Echinozoa</taxon>
        <taxon>Holothuroidea</taxon>
        <taxon>Aspidochirotacea</taxon>
        <taxon>Aspidochirotida</taxon>
        <taxon>Stichopodidae</taxon>
        <taxon>Apostichopus</taxon>
    </lineage>
</organism>
<reference evidence="1 2" key="1">
    <citation type="journal article" date="2017" name="PLoS Biol.">
        <title>The sea cucumber genome provides insights into morphological evolution and visceral regeneration.</title>
        <authorList>
            <person name="Zhang X."/>
            <person name="Sun L."/>
            <person name="Yuan J."/>
            <person name="Sun Y."/>
            <person name="Gao Y."/>
            <person name="Zhang L."/>
            <person name="Li S."/>
            <person name="Dai H."/>
            <person name="Hamel J.F."/>
            <person name="Liu C."/>
            <person name="Yu Y."/>
            <person name="Liu S."/>
            <person name="Lin W."/>
            <person name="Guo K."/>
            <person name="Jin S."/>
            <person name="Xu P."/>
            <person name="Storey K.B."/>
            <person name="Huan P."/>
            <person name="Zhang T."/>
            <person name="Zhou Y."/>
            <person name="Zhang J."/>
            <person name="Lin C."/>
            <person name="Li X."/>
            <person name="Xing L."/>
            <person name="Huo D."/>
            <person name="Sun M."/>
            <person name="Wang L."/>
            <person name="Mercier A."/>
            <person name="Li F."/>
            <person name="Yang H."/>
            <person name="Xiang J."/>
        </authorList>
    </citation>
    <scope>NUCLEOTIDE SEQUENCE [LARGE SCALE GENOMIC DNA]</scope>
    <source>
        <strain evidence="1">Shaxun</strain>
        <tissue evidence="1">Muscle</tissue>
    </source>
</reference>
<evidence type="ECO:0000313" key="1">
    <source>
        <dbReference type="EMBL" id="PIK46967.1"/>
    </source>
</evidence>
<dbReference type="EMBL" id="MRZV01000609">
    <property type="protein sequence ID" value="PIK46967.1"/>
    <property type="molecule type" value="Genomic_DNA"/>
</dbReference>
<gene>
    <name evidence="1" type="ORF">BSL78_16161</name>
</gene>
<keyword evidence="2" id="KW-1185">Reference proteome</keyword>